<reference evidence="1 2" key="1">
    <citation type="submission" date="2023-11" db="EMBL/GenBank/DDBJ databases">
        <title>Bacillus jintuensis, isolated from a mudflat on the Beibu Gulf coast.</title>
        <authorList>
            <person name="Li M."/>
        </authorList>
    </citation>
    <scope>NUCLEOTIDE SEQUENCE [LARGE SCALE GENOMIC DNA]</scope>
    <source>
        <strain evidence="1 2">31A1R</strain>
    </source>
</reference>
<sequence>MKDPFKFFNRFLHNDFEQEEYDTKDSFEDDEIDEDDHDDRYMERDFF</sequence>
<organism evidence="1 2">
    <name type="scientific">Robertmurraya mangrovi</name>
    <dbReference type="NCBI Taxonomy" id="3098077"/>
    <lineage>
        <taxon>Bacteria</taxon>
        <taxon>Bacillati</taxon>
        <taxon>Bacillota</taxon>
        <taxon>Bacilli</taxon>
        <taxon>Bacillales</taxon>
        <taxon>Bacillaceae</taxon>
        <taxon>Robertmurraya</taxon>
    </lineage>
</organism>
<dbReference type="EMBL" id="JAXOFX010000005">
    <property type="protein sequence ID" value="MDZ5472023.1"/>
    <property type="molecule type" value="Genomic_DNA"/>
</dbReference>
<proteinExistence type="predicted"/>
<protein>
    <submittedName>
        <fullName evidence="1">Uncharacterized protein</fullName>
    </submittedName>
</protein>
<accession>A0ABU5IXX7</accession>
<evidence type="ECO:0000313" key="1">
    <source>
        <dbReference type="EMBL" id="MDZ5472023.1"/>
    </source>
</evidence>
<keyword evidence="2" id="KW-1185">Reference proteome</keyword>
<dbReference type="Proteomes" id="UP001290455">
    <property type="component" value="Unassembled WGS sequence"/>
</dbReference>
<name>A0ABU5IXX7_9BACI</name>
<dbReference type="RefSeq" id="WP_322446327.1">
    <property type="nucleotide sequence ID" value="NZ_JAXOFX010000005.1"/>
</dbReference>
<gene>
    <name evidence="1" type="ORF">SM124_09720</name>
</gene>
<evidence type="ECO:0000313" key="2">
    <source>
        <dbReference type="Proteomes" id="UP001290455"/>
    </source>
</evidence>
<comment type="caution">
    <text evidence="1">The sequence shown here is derived from an EMBL/GenBank/DDBJ whole genome shotgun (WGS) entry which is preliminary data.</text>
</comment>